<dbReference type="InterPro" id="IPR010372">
    <property type="entry name" value="DNA_pol3_delta_N"/>
</dbReference>
<dbReference type="SUPFAM" id="SSF52540">
    <property type="entry name" value="P-loop containing nucleoside triphosphate hydrolases"/>
    <property type="match status" value="1"/>
</dbReference>
<keyword evidence="5" id="KW-0235">DNA replication</keyword>
<evidence type="ECO:0000256" key="3">
    <source>
        <dbReference type="ARBA" id="ARBA00022679"/>
    </source>
</evidence>
<dbReference type="InterPro" id="IPR005790">
    <property type="entry name" value="DNA_polIII_delta"/>
</dbReference>
<evidence type="ECO:0000256" key="5">
    <source>
        <dbReference type="ARBA" id="ARBA00022705"/>
    </source>
</evidence>
<reference evidence="11 12" key="1">
    <citation type="submission" date="2015-03" db="EMBL/GenBank/DDBJ databases">
        <title>Complete genome sequence of Lactobacillus acetotolerans NBRC 13120.</title>
        <authorList>
            <person name="Toh H."/>
            <person name="Morita H."/>
            <person name="Fujita N."/>
        </authorList>
    </citation>
    <scope>NUCLEOTIDE SEQUENCE [LARGE SCALE GENOMIC DNA]</scope>
    <source>
        <strain evidence="11 12">NBRC 13120</strain>
    </source>
</reference>
<feature type="domain" description="DNA polymerase III delta subunit-like C-terminal" evidence="10">
    <location>
        <begin position="211"/>
        <end position="327"/>
    </location>
</feature>
<evidence type="ECO:0000259" key="10">
    <source>
        <dbReference type="Pfam" id="PF21694"/>
    </source>
</evidence>
<comment type="catalytic activity">
    <reaction evidence="8">
        <text>DNA(n) + a 2'-deoxyribonucleoside 5'-triphosphate = DNA(n+1) + diphosphate</text>
        <dbReference type="Rhea" id="RHEA:22508"/>
        <dbReference type="Rhea" id="RHEA-COMP:17339"/>
        <dbReference type="Rhea" id="RHEA-COMP:17340"/>
        <dbReference type="ChEBI" id="CHEBI:33019"/>
        <dbReference type="ChEBI" id="CHEBI:61560"/>
        <dbReference type="ChEBI" id="CHEBI:173112"/>
        <dbReference type="EC" id="2.7.7.7"/>
    </reaction>
</comment>
<dbReference type="PATRIC" id="fig|1600.4.peg.1013"/>
<evidence type="ECO:0000259" key="9">
    <source>
        <dbReference type="Pfam" id="PF06144"/>
    </source>
</evidence>
<dbReference type="GO" id="GO:0003887">
    <property type="term" value="F:DNA-directed DNA polymerase activity"/>
    <property type="evidence" value="ECO:0007669"/>
    <property type="project" value="UniProtKB-KW"/>
</dbReference>
<evidence type="ECO:0000256" key="1">
    <source>
        <dbReference type="ARBA" id="ARBA00012417"/>
    </source>
</evidence>
<dbReference type="Gene3D" id="1.20.272.10">
    <property type="match status" value="1"/>
</dbReference>
<dbReference type="InterPro" id="IPR027417">
    <property type="entry name" value="P-loop_NTPase"/>
</dbReference>
<dbReference type="AlphaFoldDB" id="A0A0D6A3J1"/>
<dbReference type="Pfam" id="PF06144">
    <property type="entry name" value="DNA_pol3_delta"/>
    <property type="match status" value="1"/>
</dbReference>
<dbReference type="NCBIfam" id="TIGR01128">
    <property type="entry name" value="holA"/>
    <property type="match status" value="1"/>
</dbReference>
<keyword evidence="6" id="KW-0239">DNA-directed DNA polymerase</keyword>
<dbReference type="RefSeq" id="WP_060459524.1">
    <property type="nucleotide sequence ID" value="NZ_AP014808.1"/>
</dbReference>
<dbReference type="InterPro" id="IPR008921">
    <property type="entry name" value="DNA_pol3_clamp-load_cplx_C"/>
</dbReference>
<dbReference type="EC" id="2.7.7.7" evidence="1"/>
<evidence type="ECO:0000313" key="11">
    <source>
        <dbReference type="EMBL" id="BAQ57378.1"/>
    </source>
</evidence>
<dbReference type="STRING" id="1600.LBAT_0989"/>
<accession>A0A0D6A3J1</accession>
<dbReference type="GO" id="GO:0003677">
    <property type="term" value="F:DNA binding"/>
    <property type="evidence" value="ECO:0007669"/>
    <property type="project" value="InterPro"/>
</dbReference>
<dbReference type="InterPro" id="IPR048466">
    <property type="entry name" value="DNA_pol3_delta-like_C"/>
</dbReference>
<evidence type="ECO:0000256" key="4">
    <source>
        <dbReference type="ARBA" id="ARBA00022695"/>
    </source>
</evidence>
<dbReference type="PANTHER" id="PTHR34388:SF1">
    <property type="entry name" value="DNA POLYMERASE III SUBUNIT DELTA"/>
    <property type="match status" value="1"/>
</dbReference>
<feature type="domain" description="DNA polymerase III delta N-terminal" evidence="9">
    <location>
        <begin position="19"/>
        <end position="139"/>
    </location>
</feature>
<keyword evidence="4" id="KW-0548">Nucleotidyltransferase</keyword>
<dbReference type="GO" id="GO:0006261">
    <property type="term" value="P:DNA-templated DNA replication"/>
    <property type="evidence" value="ECO:0007669"/>
    <property type="project" value="TreeGrafter"/>
</dbReference>
<evidence type="ECO:0000256" key="7">
    <source>
        <dbReference type="ARBA" id="ARBA00034754"/>
    </source>
</evidence>
<keyword evidence="12" id="KW-1185">Reference proteome</keyword>
<dbReference type="KEGG" id="lae:LBAT_0989"/>
<evidence type="ECO:0000313" key="12">
    <source>
        <dbReference type="Proteomes" id="UP000035709"/>
    </source>
</evidence>
<name>A0A0D6A3J1_9LACO</name>
<proteinExistence type="inferred from homology"/>
<sequence>MTLLSLFKNTNNNNPQTLIWGEDSFLNDYLAHSYAHEKKFAELDRITVDCETDGLDNLIADLTESSLFSSQKLIVVKNPFFLTSKAPKKMKKQFDQLERIFVHIQGSDNVVIIIASYNKLDRRKKLTKTVLSNFNVVETKIKTYEVTAIAKSMIAAEGYTISQPALQLLVQRSDQVMDTILSNYNKLKMAATDNKITEKLVEQNIDLSIAQNVFAILESALKHNYREAAERLDNQLREGSNPIQLLAVFENQIELILVVKVLAKRGRNEPQIVKELGVHPYRVKLALRNKISVEKLEELLEAAIKLDYNYKNGTYHADNFLKMFVLNV</sequence>
<dbReference type="Proteomes" id="UP000035709">
    <property type="component" value="Chromosome"/>
</dbReference>
<organism evidence="11 12">
    <name type="scientific">Lactobacillus acetotolerans</name>
    <dbReference type="NCBI Taxonomy" id="1600"/>
    <lineage>
        <taxon>Bacteria</taxon>
        <taxon>Bacillati</taxon>
        <taxon>Bacillota</taxon>
        <taxon>Bacilli</taxon>
        <taxon>Lactobacillales</taxon>
        <taxon>Lactobacillaceae</taxon>
        <taxon>Lactobacillus</taxon>
    </lineage>
</organism>
<dbReference type="EMBL" id="AP014808">
    <property type="protein sequence ID" value="BAQ57378.1"/>
    <property type="molecule type" value="Genomic_DNA"/>
</dbReference>
<dbReference type="GO" id="GO:0009360">
    <property type="term" value="C:DNA polymerase III complex"/>
    <property type="evidence" value="ECO:0007669"/>
    <property type="project" value="InterPro"/>
</dbReference>
<dbReference type="SUPFAM" id="SSF48019">
    <property type="entry name" value="post-AAA+ oligomerization domain-like"/>
    <property type="match status" value="1"/>
</dbReference>
<evidence type="ECO:0000256" key="8">
    <source>
        <dbReference type="ARBA" id="ARBA00049244"/>
    </source>
</evidence>
<keyword evidence="3" id="KW-0808">Transferase</keyword>
<dbReference type="PANTHER" id="PTHR34388">
    <property type="entry name" value="DNA POLYMERASE III SUBUNIT DELTA"/>
    <property type="match status" value="1"/>
</dbReference>
<comment type="similarity">
    <text evidence="7">Belongs to the DNA polymerase HolA subunit family.</text>
</comment>
<dbReference type="Pfam" id="PF21694">
    <property type="entry name" value="DNA_pol3_delta_C"/>
    <property type="match status" value="1"/>
</dbReference>
<evidence type="ECO:0000256" key="6">
    <source>
        <dbReference type="ARBA" id="ARBA00022932"/>
    </source>
</evidence>
<dbReference type="Gene3D" id="3.40.50.300">
    <property type="entry name" value="P-loop containing nucleotide triphosphate hydrolases"/>
    <property type="match status" value="1"/>
</dbReference>
<evidence type="ECO:0000256" key="2">
    <source>
        <dbReference type="ARBA" id="ARBA00017703"/>
    </source>
</evidence>
<protein>
    <recommendedName>
        <fullName evidence="2">DNA polymerase III subunit delta</fullName>
        <ecNumber evidence="1">2.7.7.7</ecNumber>
    </recommendedName>
</protein>
<gene>
    <name evidence="11" type="ORF">LBAT_0989</name>
</gene>
<dbReference type="OrthoDB" id="9775929at2"/>